<dbReference type="OMA" id="QCEISEM"/>
<dbReference type="OrthoDB" id="7866749at2759"/>
<dbReference type="InterPro" id="IPR031883">
    <property type="entry name" value="DUF4763"/>
</dbReference>
<evidence type="ECO:0000313" key="2">
    <source>
        <dbReference type="Proteomes" id="UP000504633"/>
    </source>
</evidence>
<sequence length="331" mass="39222">MDLTIDESVEKMIERMENCDKIPVDYMDLLSHRVRCRKIEIFHYDDKVSFTPDDAEEEQELSLDQLMSDDRTDDEDRTMKLVGDLDCLIRRIEQMQLAIKRRKDFVRQMDTSGATSEQVSSSGTPMPELGVFQFKECMPVRAKKELRPYQEQLATNEVALNEPYRTVLSAEEELEVRNLQHAHHQLQCEIDELICNYRCMRTLLSTMRREMCNENRRVRKLGEMTQSYKEWSQKVAKELPVCKQRYSCMLEKKLSKEEAKHIIAANSAKAAKYTKTYLTKRQLNYELREFNLEIKELQEYTSDLHNEMTRRFIRFEKEANGKCGKFCAKIF</sequence>
<accession>A0A6J1LIF9</accession>
<dbReference type="Proteomes" id="UP000504633">
    <property type="component" value="Unplaced"/>
</dbReference>
<feature type="coiled-coil region" evidence="1">
    <location>
        <begin position="280"/>
        <end position="307"/>
    </location>
</feature>
<dbReference type="Pfam" id="PF15960">
    <property type="entry name" value="DUF4763"/>
    <property type="match status" value="1"/>
</dbReference>
<dbReference type="AlphaFoldDB" id="A0A6J1LIF9"/>
<keyword evidence="2" id="KW-1185">Reference proteome</keyword>
<name>A0A6J1LIF9_DROHY</name>
<dbReference type="KEGG" id="dhe:111594169"/>
<proteinExistence type="predicted"/>
<evidence type="ECO:0000313" key="3">
    <source>
        <dbReference type="RefSeq" id="XP_023163123.2"/>
    </source>
</evidence>
<feature type="coiled-coil region" evidence="1">
    <location>
        <begin position="169"/>
        <end position="196"/>
    </location>
</feature>
<evidence type="ECO:0000256" key="1">
    <source>
        <dbReference type="SAM" id="Coils"/>
    </source>
</evidence>
<gene>
    <name evidence="3" type="primary">LOC111594169</name>
</gene>
<keyword evidence="1" id="KW-0175">Coiled coil</keyword>
<dbReference type="RefSeq" id="XP_023163123.2">
    <property type="nucleotide sequence ID" value="XM_023307355.2"/>
</dbReference>
<reference evidence="3" key="1">
    <citation type="submission" date="2025-08" db="UniProtKB">
        <authorList>
            <consortium name="RefSeq"/>
        </authorList>
    </citation>
    <scope>IDENTIFICATION</scope>
    <source>
        <strain evidence="3">15085-1641.00</strain>
        <tissue evidence="3">Whole body</tissue>
    </source>
</reference>
<protein>
    <submittedName>
        <fullName evidence="3">Uncharacterized protein LOC111594169</fullName>
    </submittedName>
</protein>
<dbReference type="GeneID" id="111594169"/>
<organism evidence="2 3">
    <name type="scientific">Drosophila hydei</name>
    <name type="common">Fruit fly</name>
    <dbReference type="NCBI Taxonomy" id="7224"/>
    <lineage>
        <taxon>Eukaryota</taxon>
        <taxon>Metazoa</taxon>
        <taxon>Ecdysozoa</taxon>
        <taxon>Arthropoda</taxon>
        <taxon>Hexapoda</taxon>
        <taxon>Insecta</taxon>
        <taxon>Pterygota</taxon>
        <taxon>Neoptera</taxon>
        <taxon>Endopterygota</taxon>
        <taxon>Diptera</taxon>
        <taxon>Brachycera</taxon>
        <taxon>Muscomorpha</taxon>
        <taxon>Ephydroidea</taxon>
        <taxon>Drosophilidae</taxon>
        <taxon>Drosophila</taxon>
    </lineage>
</organism>